<dbReference type="GO" id="GO:0006753">
    <property type="term" value="P:nucleoside phosphate metabolic process"/>
    <property type="evidence" value="ECO:0007669"/>
    <property type="project" value="TreeGrafter"/>
</dbReference>
<dbReference type="RefSeq" id="WP_183733740.1">
    <property type="nucleotide sequence ID" value="NZ_JACHID010000015.1"/>
</dbReference>
<dbReference type="PANTHER" id="PTHR11839">
    <property type="entry name" value="UDP/ADP-SUGAR PYROPHOSPHATASE"/>
    <property type="match status" value="1"/>
</dbReference>
<dbReference type="InterPro" id="IPR015797">
    <property type="entry name" value="NUDIX_hydrolase-like_dom_sf"/>
</dbReference>
<evidence type="ECO:0000259" key="9">
    <source>
        <dbReference type="PROSITE" id="PS51462"/>
    </source>
</evidence>
<evidence type="ECO:0000313" key="10">
    <source>
        <dbReference type="EMBL" id="MBB5022717.1"/>
    </source>
</evidence>
<accession>A0A7W7Y658</accession>
<proteinExistence type="inferred from homology"/>
<reference evidence="10 11" key="1">
    <citation type="submission" date="2020-08" db="EMBL/GenBank/DDBJ databases">
        <title>Genomic Encyclopedia of Type Strains, Phase IV (KMG-IV): sequencing the most valuable type-strain genomes for metagenomic binning, comparative biology and taxonomic classification.</title>
        <authorList>
            <person name="Goeker M."/>
        </authorList>
    </citation>
    <scope>NUCLEOTIDE SEQUENCE [LARGE SCALE GENOMIC DNA]</scope>
    <source>
        <strain evidence="10 11">DSM 22071</strain>
    </source>
</reference>
<dbReference type="EMBL" id="JACHID010000015">
    <property type="protein sequence ID" value="MBB5022717.1"/>
    <property type="molecule type" value="Genomic_DNA"/>
</dbReference>
<dbReference type="SUPFAM" id="SSF55811">
    <property type="entry name" value="Nudix"/>
    <property type="match status" value="1"/>
</dbReference>
<evidence type="ECO:0000256" key="4">
    <source>
        <dbReference type="ARBA" id="ARBA00016377"/>
    </source>
</evidence>
<evidence type="ECO:0000256" key="3">
    <source>
        <dbReference type="ARBA" id="ARBA00007275"/>
    </source>
</evidence>
<dbReference type="PROSITE" id="PS51462">
    <property type="entry name" value="NUDIX"/>
    <property type="match status" value="1"/>
</dbReference>
<comment type="cofactor">
    <cofactor evidence="2">
        <name>Mg(2+)</name>
        <dbReference type="ChEBI" id="CHEBI:18420"/>
    </cofactor>
</comment>
<dbReference type="PANTHER" id="PTHR11839:SF18">
    <property type="entry name" value="NUDIX HYDROLASE DOMAIN-CONTAINING PROTEIN"/>
    <property type="match status" value="1"/>
</dbReference>
<evidence type="ECO:0000313" key="11">
    <source>
        <dbReference type="Proteomes" id="UP000528322"/>
    </source>
</evidence>
<gene>
    <name evidence="10" type="ORF">HNR37_002060</name>
</gene>
<comment type="caution">
    <text evidence="10">The sequence shown here is derived from an EMBL/GenBank/DDBJ whole genome shotgun (WGS) entry which is preliminary data.</text>
</comment>
<evidence type="ECO:0000256" key="8">
    <source>
        <dbReference type="RuleBase" id="RU003476"/>
    </source>
</evidence>
<evidence type="ECO:0000256" key="2">
    <source>
        <dbReference type="ARBA" id="ARBA00001946"/>
    </source>
</evidence>
<dbReference type="Gene3D" id="3.90.79.10">
    <property type="entry name" value="Nucleoside Triphosphate Pyrophosphohydrolase"/>
    <property type="match status" value="1"/>
</dbReference>
<dbReference type="PROSITE" id="PS00893">
    <property type="entry name" value="NUDIX_BOX"/>
    <property type="match status" value="1"/>
</dbReference>
<comment type="catalytic activity">
    <reaction evidence="1">
        <text>GDP-alpha-D-mannose + H2O = alpha-D-mannose 1-phosphate + GMP + 2 H(+)</text>
        <dbReference type="Rhea" id="RHEA:27978"/>
        <dbReference type="ChEBI" id="CHEBI:15377"/>
        <dbReference type="ChEBI" id="CHEBI:15378"/>
        <dbReference type="ChEBI" id="CHEBI:57527"/>
        <dbReference type="ChEBI" id="CHEBI:58115"/>
        <dbReference type="ChEBI" id="CHEBI:58409"/>
    </reaction>
</comment>
<dbReference type="CDD" id="cd03424">
    <property type="entry name" value="NUDIX_ADPRase_Nudt5_UGPPase_Nudt14"/>
    <property type="match status" value="1"/>
</dbReference>
<evidence type="ECO:0000256" key="6">
    <source>
        <dbReference type="ARBA" id="ARBA00032162"/>
    </source>
</evidence>
<dbReference type="InterPro" id="IPR020084">
    <property type="entry name" value="NUDIX_hydrolase_CS"/>
</dbReference>
<evidence type="ECO:0000256" key="7">
    <source>
        <dbReference type="ARBA" id="ARBA00032272"/>
    </source>
</evidence>
<dbReference type="PRINTS" id="PR00502">
    <property type="entry name" value="NUDIXFAMILY"/>
</dbReference>
<dbReference type="InterPro" id="IPR020476">
    <property type="entry name" value="Nudix_hydrolase"/>
</dbReference>
<dbReference type="GO" id="GO:0016462">
    <property type="term" value="F:pyrophosphatase activity"/>
    <property type="evidence" value="ECO:0007669"/>
    <property type="project" value="UniProtKB-ARBA"/>
</dbReference>
<keyword evidence="5 8" id="KW-0378">Hydrolase</keyword>
<protein>
    <recommendedName>
        <fullName evidence="4">GDP-mannose pyrophosphatase</fullName>
    </recommendedName>
    <alternativeName>
        <fullName evidence="6">GDP-mannose hydrolase</fullName>
    </alternativeName>
    <alternativeName>
        <fullName evidence="7">GDPMK</fullName>
    </alternativeName>
</protein>
<dbReference type="InterPro" id="IPR000086">
    <property type="entry name" value="NUDIX_hydrolase_dom"/>
</dbReference>
<comment type="similarity">
    <text evidence="3">Belongs to the Nudix hydrolase family. NudK subfamily.</text>
</comment>
<dbReference type="Proteomes" id="UP000528322">
    <property type="component" value="Unassembled WGS sequence"/>
</dbReference>
<dbReference type="AlphaFoldDB" id="A0A7W7Y658"/>
<feature type="domain" description="Nudix hydrolase" evidence="9">
    <location>
        <begin position="20"/>
        <end position="158"/>
    </location>
</feature>
<sequence length="167" mass="18790">MGKYLEIKTAGQWEYASRVNCEGAVIVLIYHRDTHRYLMVEQFRPPVNMRVLEFPAGLIDPGETPIQTAVRELREEAGVEATPEDLIELGSAYSSVGMSDEKVYFYAIIVSSNTRILPSELQGAEFENGLVSRWVSEIDVLQTRAAKAQSILARFKAKQEQPNLMLP</sequence>
<evidence type="ECO:0000256" key="1">
    <source>
        <dbReference type="ARBA" id="ARBA00000847"/>
    </source>
</evidence>
<name>A0A7W7Y658_9BACT</name>
<dbReference type="Pfam" id="PF00293">
    <property type="entry name" value="NUDIX"/>
    <property type="match status" value="1"/>
</dbReference>
<keyword evidence="11" id="KW-1185">Reference proteome</keyword>
<organism evidence="10 11">
    <name type="scientific">Desulfurispira natronophila</name>
    <dbReference type="NCBI Taxonomy" id="682562"/>
    <lineage>
        <taxon>Bacteria</taxon>
        <taxon>Pseudomonadati</taxon>
        <taxon>Chrysiogenota</taxon>
        <taxon>Chrysiogenia</taxon>
        <taxon>Chrysiogenales</taxon>
        <taxon>Chrysiogenaceae</taxon>
        <taxon>Desulfurispira</taxon>
    </lineage>
</organism>
<evidence type="ECO:0000256" key="5">
    <source>
        <dbReference type="ARBA" id="ARBA00022801"/>
    </source>
</evidence>
<dbReference type="GO" id="GO:0019693">
    <property type="term" value="P:ribose phosphate metabolic process"/>
    <property type="evidence" value="ECO:0007669"/>
    <property type="project" value="TreeGrafter"/>
</dbReference>